<evidence type="ECO:0000259" key="8">
    <source>
        <dbReference type="Pfam" id="PF05425"/>
    </source>
</evidence>
<evidence type="ECO:0000256" key="5">
    <source>
        <dbReference type="ARBA" id="ARBA00023136"/>
    </source>
</evidence>
<keyword evidence="4 7" id="KW-1133">Transmembrane helix</keyword>
<accession>A0A2U1T8S1</accession>
<dbReference type="GO" id="GO:0005886">
    <property type="term" value="C:plasma membrane"/>
    <property type="evidence" value="ECO:0007669"/>
    <property type="project" value="UniProtKB-SubCell"/>
</dbReference>
<dbReference type="EMBL" id="QEEZ01000003">
    <property type="protein sequence ID" value="PWC02414.1"/>
    <property type="molecule type" value="Genomic_DNA"/>
</dbReference>
<protein>
    <submittedName>
        <fullName evidence="9">Copper resistance protein</fullName>
    </submittedName>
</protein>
<feature type="transmembrane region" description="Helical" evidence="7">
    <location>
        <begin position="171"/>
        <end position="189"/>
    </location>
</feature>
<feature type="transmembrane region" description="Helical" evidence="7">
    <location>
        <begin position="127"/>
        <end position="151"/>
    </location>
</feature>
<proteinExistence type="predicted"/>
<evidence type="ECO:0000256" key="7">
    <source>
        <dbReference type="SAM" id="Phobius"/>
    </source>
</evidence>
<feature type="transmembrane region" description="Helical" evidence="7">
    <location>
        <begin position="228"/>
        <end position="246"/>
    </location>
</feature>
<evidence type="ECO:0000256" key="1">
    <source>
        <dbReference type="ARBA" id="ARBA00004651"/>
    </source>
</evidence>
<feature type="transmembrane region" description="Helical" evidence="7">
    <location>
        <begin position="425"/>
        <end position="449"/>
    </location>
</feature>
<dbReference type="AlphaFoldDB" id="A0A2U1T8S1"/>
<dbReference type="InterPro" id="IPR032694">
    <property type="entry name" value="CopC/D"/>
</dbReference>
<dbReference type="RefSeq" id="WP_108432140.1">
    <property type="nucleotide sequence ID" value="NZ_CP026947.1"/>
</dbReference>
<organism evidence="9 10">
    <name type="scientific">Corynebacterium yudongzhengii</name>
    <dbReference type="NCBI Taxonomy" id="2080740"/>
    <lineage>
        <taxon>Bacteria</taxon>
        <taxon>Bacillati</taxon>
        <taxon>Actinomycetota</taxon>
        <taxon>Actinomycetes</taxon>
        <taxon>Mycobacteriales</taxon>
        <taxon>Corynebacteriaceae</taxon>
        <taxon>Corynebacterium</taxon>
    </lineage>
</organism>
<evidence type="ECO:0000313" key="10">
    <source>
        <dbReference type="Proteomes" id="UP000244989"/>
    </source>
</evidence>
<dbReference type="PANTHER" id="PTHR34820:SF4">
    <property type="entry name" value="INNER MEMBRANE PROTEIN YEBZ"/>
    <property type="match status" value="1"/>
</dbReference>
<dbReference type="OrthoDB" id="5241646at2"/>
<sequence>MATAQSSQSSVDHQPTSAGSARKARPTWPLYLVAILVAALVGATISYSFVGDSLAALGIPDPGALTTYGLPFLRAAAWILAALSIGSFLFAAFFIDPRPLPDGGRSLAEARLSVDGHIAARTGALSALAFAVVAAVMIPMTLSDISGTPFFQSLDPGSWALAIEQVATSQVWLVCTVIGAVVGIAGLILRTWGLQPVLFVGSVVMIIPLGMEGHAASGGAHDYGTNAYLWHLVFMAIWIGGLMALIAHGRRLGPGLPKAVRRYSKVALFSIIAVAISGVISMLIRIQITDLLTTRYGLIIFAKILGTVILALIGFWHRQVTMPQLGKKNSAFVRLAVGEVVVMAAIAGIAVTMGRTPPPPLDPNLSPMEIQLGYELYEEPTLVNVFTMWRFEILYGTIALLLAGFYLAGVRVAKRRGQQWRTSWTIWWLVGCASLFITVSSGIGMYMPATYSMHMLAHMLLSMVVPLFLTMGAPLTLVMRVWDPGENGDFTPHDWAHALCHSRLVKVITTPWVNLLQFLVFFYVLYLYIPLYEVAISEHAGHVIMNGMFLVSGYFYFWELMGPDHIPDRRPAAIRLAWLVISMPVHLFLGVYLMMLTTVMGLEFYQSLELPWDPDLLQDQRVGGGIGWAFGSFPLTFVFLMLFFEWRREEKINERALDERLDAAERRHTEHDQPAEATAPRGEEPEHKAVAVDSSRTSSGILSLHGQRVDNAETSADDEEAEDDISEDLDAYNAVLRRYHEGGGSMQGDYYGREFRRSRKKR</sequence>
<feature type="transmembrane region" description="Helical" evidence="7">
    <location>
        <begin position="196"/>
        <end position="216"/>
    </location>
</feature>
<feature type="transmembrane region" description="Helical" evidence="7">
    <location>
        <begin position="578"/>
        <end position="602"/>
    </location>
</feature>
<evidence type="ECO:0000256" key="4">
    <source>
        <dbReference type="ARBA" id="ARBA00022989"/>
    </source>
</evidence>
<feature type="transmembrane region" description="Helical" evidence="7">
    <location>
        <begin position="296"/>
        <end position="316"/>
    </location>
</feature>
<feature type="transmembrane region" description="Helical" evidence="7">
    <location>
        <begin position="455"/>
        <end position="478"/>
    </location>
</feature>
<feature type="transmembrane region" description="Helical" evidence="7">
    <location>
        <begin position="75"/>
        <end position="95"/>
    </location>
</feature>
<dbReference type="InterPro" id="IPR008457">
    <property type="entry name" value="Cu-R_CopD_dom"/>
</dbReference>
<dbReference type="InterPro" id="IPR019108">
    <property type="entry name" value="Caa3_assmbl_CtaG-rel"/>
</dbReference>
<evidence type="ECO:0000256" key="3">
    <source>
        <dbReference type="ARBA" id="ARBA00022692"/>
    </source>
</evidence>
<feature type="region of interest" description="Disordered" evidence="6">
    <location>
        <begin position="1"/>
        <end position="22"/>
    </location>
</feature>
<dbReference type="KEGG" id="cyz:C3B44_09340"/>
<feature type="compositionally biased region" description="Basic and acidic residues" evidence="6">
    <location>
        <begin position="681"/>
        <end position="690"/>
    </location>
</feature>
<feature type="region of interest" description="Disordered" evidence="6">
    <location>
        <begin position="741"/>
        <end position="762"/>
    </location>
</feature>
<name>A0A2U1T8S1_9CORY</name>
<feature type="compositionally biased region" description="Basic and acidic residues" evidence="6">
    <location>
        <begin position="665"/>
        <end position="674"/>
    </location>
</feature>
<dbReference type="Pfam" id="PF05425">
    <property type="entry name" value="CopD"/>
    <property type="match status" value="1"/>
</dbReference>
<comment type="subcellular location">
    <subcellularLocation>
        <location evidence="1">Cell membrane</location>
        <topology evidence="1">Multi-pass membrane protein</topology>
    </subcellularLocation>
</comment>
<keyword evidence="3 7" id="KW-0812">Transmembrane</keyword>
<feature type="domain" description="Copper resistance protein D" evidence="8">
    <location>
        <begin position="258"/>
        <end position="352"/>
    </location>
</feature>
<dbReference type="Proteomes" id="UP000244989">
    <property type="component" value="Unassembled WGS sequence"/>
</dbReference>
<comment type="caution">
    <text evidence="9">The sequence shown here is derived from an EMBL/GenBank/DDBJ whole genome shotgun (WGS) entry which is preliminary data.</text>
</comment>
<keyword evidence="2" id="KW-1003">Cell membrane</keyword>
<gene>
    <name evidence="9" type="ORF">DF222_01930</name>
</gene>
<feature type="region of interest" description="Disordered" evidence="6">
    <location>
        <begin position="665"/>
        <end position="727"/>
    </location>
</feature>
<feature type="transmembrane region" description="Helical" evidence="7">
    <location>
        <begin position="622"/>
        <end position="644"/>
    </location>
</feature>
<feature type="compositionally biased region" description="Polar residues" evidence="6">
    <location>
        <begin position="1"/>
        <end position="19"/>
    </location>
</feature>
<feature type="transmembrane region" description="Helical" evidence="7">
    <location>
        <begin position="393"/>
        <end position="413"/>
    </location>
</feature>
<feature type="transmembrane region" description="Helical" evidence="7">
    <location>
        <begin position="266"/>
        <end position="284"/>
    </location>
</feature>
<reference evidence="10" key="1">
    <citation type="submission" date="2018-04" db="EMBL/GenBank/DDBJ databases">
        <authorList>
            <person name="Liu S."/>
            <person name="Wang Z."/>
            <person name="Li J."/>
        </authorList>
    </citation>
    <scope>NUCLEOTIDE SEQUENCE [LARGE SCALE GENOMIC DNA]</scope>
    <source>
        <strain evidence="10">2189</strain>
    </source>
</reference>
<dbReference type="GO" id="GO:0006825">
    <property type="term" value="P:copper ion transport"/>
    <property type="evidence" value="ECO:0007669"/>
    <property type="project" value="InterPro"/>
</dbReference>
<feature type="transmembrane region" description="Helical" evidence="7">
    <location>
        <begin position="30"/>
        <end position="50"/>
    </location>
</feature>
<keyword evidence="10" id="KW-1185">Reference proteome</keyword>
<evidence type="ECO:0000313" key="9">
    <source>
        <dbReference type="EMBL" id="PWC02414.1"/>
    </source>
</evidence>
<evidence type="ECO:0000256" key="6">
    <source>
        <dbReference type="SAM" id="MobiDB-lite"/>
    </source>
</evidence>
<dbReference type="PANTHER" id="PTHR34820">
    <property type="entry name" value="INNER MEMBRANE PROTEIN YEBZ"/>
    <property type="match status" value="1"/>
</dbReference>
<feature type="transmembrane region" description="Helical" evidence="7">
    <location>
        <begin position="541"/>
        <end position="558"/>
    </location>
</feature>
<feature type="transmembrane region" description="Helical" evidence="7">
    <location>
        <begin position="332"/>
        <end position="353"/>
    </location>
</feature>
<evidence type="ECO:0000256" key="2">
    <source>
        <dbReference type="ARBA" id="ARBA00022475"/>
    </source>
</evidence>
<feature type="compositionally biased region" description="Acidic residues" evidence="6">
    <location>
        <begin position="715"/>
        <end position="727"/>
    </location>
</feature>
<feature type="transmembrane region" description="Helical" evidence="7">
    <location>
        <begin position="512"/>
        <end position="529"/>
    </location>
</feature>
<dbReference type="Pfam" id="PF09678">
    <property type="entry name" value="Caa3_CtaG"/>
    <property type="match status" value="1"/>
</dbReference>
<keyword evidence="5 7" id="KW-0472">Membrane</keyword>